<keyword evidence="2" id="KW-0812">Transmembrane</keyword>
<keyword evidence="5" id="KW-1185">Reference proteome</keyword>
<feature type="region of interest" description="Disordered" evidence="1">
    <location>
        <begin position="477"/>
        <end position="507"/>
    </location>
</feature>
<dbReference type="OrthoDB" id="2402916at2759"/>
<protein>
    <recommendedName>
        <fullName evidence="3">Membrane anchor Opy2 N-terminal domain-containing protein</fullName>
    </recommendedName>
</protein>
<sequence length="507" mass="55029">MPIPTTVEYSRVRVFARDGPQESSSAPDGQGCIQCPSALPACPKCASNEQCQTQIQTCHSCPTTFCTRIEGSSSKSTPVGGIVGGVIGALVVLGLIGGFLYYKYVYRKKHPVLLGDDDVMMEKAGRGDDSSEFGVQTDTDIHSTAGTDTSGSGSRGNDSAPSQRKTATNAYNRRRLSSYESFTRPKTRYAKGEGRNKETAQRRARQKMIVAQANASSGIPNEIYLDRTNRNSVATSISTTNASNILPIAYIPGVTVRPTKNNTRSIYSYETNSIFSDLDTIENASIIGDVMRANNHSQNTTYMSTAGAVAGEKKPGTMTAIKAQPRLVNVDKIEEEEEDEDDDITDEDDEDDGDDHKDKGLDGYTYTSSVHSTTSDFHPTTNAVLTNTSFVIQENDETDDSDVDSDIGEITRATSVRKPAQQPDSVRQDREILLDIGRDGEHHPEEIPLEILHLEPRSHESVATGAGSIMLNVEIDEPPAIQPRAPARPAPARSISSGERSPFEDPE</sequence>
<dbReference type="InterPro" id="IPR018571">
    <property type="entry name" value="Membrane_anchor_Opy2_N"/>
</dbReference>
<feature type="compositionally biased region" description="Low complexity" evidence="1">
    <location>
        <begin position="143"/>
        <end position="156"/>
    </location>
</feature>
<dbReference type="AlphaFoldDB" id="A0A1E4SN62"/>
<dbReference type="Pfam" id="PF09463">
    <property type="entry name" value="Opy2"/>
    <property type="match status" value="1"/>
</dbReference>
<feature type="region of interest" description="Disordered" evidence="1">
    <location>
        <begin position="125"/>
        <end position="205"/>
    </location>
</feature>
<feature type="domain" description="Membrane anchor Opy2 N-terminal" evidence="3">
    <location>
        <begin position="32"/>
        <end position="66"/>
    </location>
</feature>
<dbReference type="GeneID" id="30983836"/>
<keyword evidence="2" id="KW-0472">Membrane</keyword>
<evidence type="ECO:0000256" key="2">
    <source>
        <dbReference type="SAM" id="Phobius"/>
    </source>
</evidence>
<reference evidence="5" key="1">
    <citation type="submission" date="2016-05" db="EMBL/GenBank/DDBJ databases">
        <title>Comparative genomics of biotechnologically important yeasts.</title>
        <authorList>
            <consortium name="DOE Joint Genome Institute"/>
            <person name="Riley R."/>
            <person name="Haridas S."/>
            <person name="Wolfe K.H."/>
            <person name="Lopes M.R."/>
            <person name="Hittinger C.T."/>
            <person name="Goker M."/>
            <person name="Salamov A."/>
            <person name="Wisecaver J."/>
            <person name="Long T.M."/>
            <person name="Aerts A.L."/>
            <person name="Barry K."/>
            <person name="Choi C."/>
            <person name="Clum A."/>
            <person name="Coughlan A.Y."/>
            <person name="Deshpande S."/>
            <person name="Douglass A.P."/>
            <person name="Hanson S.J."/>
            <person name="Klenk H.-P."/>
            <person name="Labutti K."/>
            <person name="Lapidus A."/>
            <person name="Lindquist E."/>
            <person name="Lipzen A."/>
            <person name="Meier-Kolthoff J.P."/>
            <person name="Ohm R.A."/>
            <person name="Otillar R.P."/>
            <person name="Pangilinan J."/>
            <person name="Peng Y."/>
            <person name="Rokas A."/>
            <person name="Rosa C.A."/>
            <person name="Scheuner C."/>
            <person name="Sibirny A.A."/>
            <person name="Slot J.C."/>
            <person name="Stielow J.B."/>
            <person name="Sun H."/>
            <person name="Kurtzman C.P."/>
            <person name="Blackwell M."/>
            <person name="Grigoriev I.V."/>
            <person name="Jeffries T.W."/>
        </authorList>
    </citation>
    <scope>NUCLEOTIDE SEQUENCE [LARGE SCALE GENOMIC DNA]</scope>
    <source>
        <strain evidence="5">NRRL Y-17324</strain>
    </source>
</reference>
<dbReference type="Proteomes" id="UP000094285">
    <property type="component" value="Unassembled WGS sequence"/>
</dbReference>
<name>A0A1E4SN62_9ASCO</name>
<keyword evidence="2" id="KW-1133">Transmembrane helix</keyword>
<feature type="compositionally biased region" description="Basic and acidic residues" evidence="1">
    <location>
        <begin position="190"/>
        <end position="201"/>
    </location>
</feature>
<evidence type="ECO:0000313" key="5">
    <source>
        <dbReference type="Proteomes" id="UP000094285"/>
    </source>
</evidence>
<dbReference type="EMBL" id="KV453910">
    <property type="protein sequence ID" value="ODV80953.1"/>
    <property type="molecule type" value="Genomic_DNA"/>
</dbReference>
<accession>A0A1E4SN62</accession>
<evidence type="ECO:0000259" key="3">
    <source>
        <dbReference type="Pfam" id="PF09463"/>
    </source>
</evidence>
<feature type="compositionally biased region" description="Acidic residues" evidence="1">
    <location>
        <begin position="333"/>
        <end position="353"/>
    </location>
</feature>
<feature type="compositionally biased region" description="Polar residues" evidence="1">
    <location>
        <begin position="157"/>
        <end position="171"/>
    </location>
</feature>
<feature type="region of interest" description="Disordered" evidence="1">
    <location>
        <begin position="326"/>
        <end position="362"/>
    </location>
</feature>
<evidence type="ECO:0000313" key="4">
    <source>
        <dbReference type="EMBL" id="ODV80953.1"/>
    </source>
</evidence>
<proteinExistence type="predicted"/>
<dbReference type="STRING" id="984487.A0A1E4SN62"/>
<dbReference type="RefSeq" id="XP_020066075.1">
    <property type="nucleotide sequence ID" value="XM_020209700.1"/>
</dbReference>
<evidence type="ECO:0000256" key="1">
    <source>
        <dbReference type="SAM" id="MobiDB-lite"/>
    </source>
</evidence>
<gene>
    <name evidence="4" type="ORF">CANTADRAFT_4940</name>
</gene>
<feature type="transmembrane region" description="Helical" evidence="2">
    <location>
        <begin position="82"/>
        <end position="102"/>
    </location>
</feature>
<organism evidence="4 5">
    <name type="scientific">Suhomyces tanzawaensis NRRL Y-17324</name>
    <dbReference type="NCBI Taxonomy" id="984487"/>
    <lineage>
        <taxon>Eukaryota</taxon>
        <taxon>Fungi</taxon>
        <taxon>Dikarya</taxon>
        <taxon>Ascomycota</taxon>
        <taxon>Saccharomycotina</taxon>
        <taxon>Pichiomycetes</taxon>
        <taxon>Debaryomycetaceae</taxon>
        <taxon>Suhomyces</taxon>
    </lineage>
</organism>
<feature type="compositionally biased region" description="Low complexity" evidence="1">
    <location>
        <begin position="478"/>
        <end position="497"/>
    </location>
</feature>